<evidence type="ECO:0000256" key="1">
    <source>
        <dbReference type="SAM" id="MobiDB-lite"/>
    </source>
</evidence>
<keyword evidence="3" id="KW-1185">Reference proteome</keyword>
<feature type="compositionally biased region" description="Polar residues" evidence="1">
    <location>
        <begin position="26"/>
        <end position="41"/>
    </location>
</feature>
<name>A0AAE1AKG8_9GAST</name>
<evidence type="ECO:0000313" key="2">
    <source>
        <dbReference type="EMBL" id="KAK3789545.1"/>
    </source>
</evidence>
<protein>
    <submittedName>
        <fullName evidence="2">Uncharacterized protein</fullName>
    </submittedName>
</protein>
<dbReference type="EMBL" id="JAWDGP010001657">
    <property type="protein sequence ID" value="KAK3789545.1"/>
    <property type="molecule type" value="Genomic_DNA"/>
</dbReference>
<gene>
    <name evidence="2" type="ORF">RRG08_060318</name>
</gene>
<sequence>MPPSTSPHNVGVATTIMQLLGHNHPLWSQNSTPETTATKLPTASARLLPRNKPGKQEQPALRPRSRKLTDKT</sequence>
<reference evidence="2" key="1">
    <citation type="journal article" date="2023" name="G3 (Bethesda)">
        <title>A reference genome for the long-term kleptoplast-retaining sea slug Elysia crispata morphotype clarki.</title>
        <authorList>
            <person name="Eastman K.E."/>
            <person name="Pendleton A.L."/>
            <person name="Shaikh M.A."/>
            <person name="Suttiyut T."/>
            <person name="Ogas R."/>
            <person name="Tomko P."/>
            <person name="Gavelis G."/>
            <person name="Widhalm J.R."/>
            <person name="Wisecaver J.H."/>
        </authorList>
    </citation>
    <scope>NUCLEOTIDE SEQUENCE</scope>
    <source>
        <strain evidence="2">ECLA1</strain>
    </source>
</reference>
<dbReference type="Proteomes" id="UP001283361">
    <property type="component" value="Unassembled WGS sequence"/>
</dbReference>
<dbReference type="AlphaFoldDB" id="A0AAE1AKG8"/>
<proteinExistence type="predicted"/>
<feature type="region of interest" description="Disordered" evidence="1">
    <location>
        <begin position="23"/>
        <end position="72"/>
    </location>
</feature>
<accession>A0AAE1AKG8</accession>
<evidence type="ECO:0000313" key="3">
    <source>
        <dbReference type="Proteomes" id="UP001283361"/>
    </source>
</evidence>
<organism evidence="2 3">
    <name type="scientific">Elysia crispata</name>
    <name type="common">lettuce slug</name>
    <dbReference type="NCBI Taxonomy" id="231223"/>
    <lineage>
        <taxon>Eukaryota</taxon>
        <taxon>Metazoa</taxon>
        <taxon>Spiralia</taxon>
        <taxon>Lophotrochozoa</taxon>
        <taxon>Mollusca</taxon>
        <taxon>Gastropoda</taxon>
        <taxon>Heterobranchia</taxon>
        <taxon>Euthyneura</taxon>
        <taxon>Panpulmonata</taxon>
        <taxon>Sacoglossa</taxon>
        <taxon>Placobranchoidea</taxon>
        <taxon>Plakobranchidae</taxon>
        <taxon>Elysia</taxon>
    </lineage>
</organism>
<comment type="caution">
    <text evidence="2">The sequence shown here is derived from an EMBL/GenBank/DDBJ whole genome shotgun (WGS) entry which is preliminary data.</text>
</comment>